<sequence length="77" mass="9020">MSGGAISAAEQTMEFKMEKDFSGLDISSLNDNTVLELFSNDKISYLDKMKYFMKNQKRQTKEPENYTLENEDYKEIF</sequence>
<reference evidence="1 2" key="1">
    <citation type="journal article" date="2016" name="Sci. Rep.">
        <title>Metabolic traits of an uncultured archaeal lineage -MSBL1- from brine pools of the Red Sea.</title>
        <authorList>
            <person name="Mwirichia R."/>
            <person name="Alam I."/>
            <person name="Rashid M."/>
            <person name="Vinu M."/>
            <person name="Ba-Alawi W."/>
            <person name="Anthony Kamau A."/>
            <person name="Kamanda Ngugi D."/>
            <person name="Goker M."/>
            <person name="Klenk H.P."/>
            <person name="Bajic V."/>
            <person name="Stingl U."/>
        </authorList>
    </citation>
    <scope>NUCLEOTIDE SEQUENCE [LARGE SCALE GENOMIC DNA]</scope>
    <source>
        <strain evidence="1">SCGC-AAA382A20</strain>
    </source>
</reference>
<dbReference type="AlphaFoldDB" id="A0A133VK77"/>
<evidence type="ECO:0000313" key="1">
    <source>
        <dbReference type="EMBL" id="KXB06823.1"/>
    </source>
</evidence>
<organism evidence="1 2">
    <name type="scientific">candidate division MSBL1 archaeon SCGC-AAA382A20</name>
    <dbReference type="NCBI Taxonomy" id="1698280"/>
    <lineage>
        <taxon>Archaea</taxon>
        <taxon>Methanobacteriati</taxon>
        <taxon>Methanobacteriota</taxon>
        <taxon>candidate division MSBL1</taxon>
    </lineage>
</organism>
<gene>
    <name evidence="1" type="ORF">AKJ51_02725</name>
</gene>
<proteinExistence type="predicted"/>
<accession>A0A133VK77</accession>
<dbReference type="EMBL" id="LHYE01000028">
    <property type="protein sequence ID" value="KXB06823.1"/>
    <property type="molecule type" value="Genomic_DNA"/>
</dbReference>
<name>A0A133VK77_9EURY</name>
<dbReference type="Proteomes" id="UP000070263">
    <property type="component" value="Unassembled WGS sequence"/>
</dbReference>
<protein>
    <submittedName>
        <fullName evidence="1">Uncharacterized protein</fullName>
    </submittedName>
</protein>
<evidence type="ECO:0000313" key="2">
    <source>
        <dbReference type="Proteomes" id="UP000070263"/>
    </source>
</evidence>
<keyword evidence="2" id="KW-1185">Reference proteome</keyword>
<comment type="caution">
    <text evidence="1">The sequence shown here is derived from an EMBL/GenBank/DDBJ whole genome shotgun (WGS) entry which is preliminary data.</text>
</comment>